<keyword evidence="6" id="KW-0496">Mitochondrion</keyword>
<dbReference type="Gene3D" id="3.90.180.10">
    <property type="entry name" value="Medium-chain alcohol dehydrogenases, catalytic domain"/>
    <property type="match status" value="1"/>
</dbReference>
<keyword evidence="8" id="KW-1185">Reference proteome</keyword>
<dbReference type="FunCoup" id="G0V7Y8">
    <property type="interactions" value="759"/>
</dbReference>
<dbReference type="GeneID" id="96901065"/>
<dbReference type="OrthoDB" id="7482721at2759"/>
<dbReference type="CDD" id="cd08290">
    <property type="entry name" value="ETR"/>
    <property type="match status" value="1"/>
</dbReference>
<dbReference type="Gene3D" id="3.40.50.720">
    <property type="entry name" value="NAD(P)-binding Rossmann-like Domain"/>
    <property type="match status" value="1"/>
</dbReference>
<proteinExistence type="inferred from homology"/>
<comment type="similarity">
    <text evidence="2">Belongs to the zinc-containing alcohol dehydrogenase family. Quinone oxidoreductase subfamily.</text>
</comment>
<gene>
    <name evidence="7" type="primary">NCAS0A10280</name>
    <name evidence="7" type="ordered locus">NCAS_0A10280</name>
</gene>
<dbReference type="EMBL" id="HE576752">
    <property type="protein sequence ID" value="CCC67586.1"/>
    <property type="molecule type" value="Genomic_DNA"/>
</dbReference>
<protein>
    <submittedName>
        <fullName evidence="7">Uncharacterized protein</fullName>
    </submittedName>
</protein>
<dbReference type="SUPFAM" id="SSF51735">
    <property type="entry name" value="NAD(P)-binding Rossmann-fold domains"/>
    <property type="match status" value="1"/>
</dbReference>
<evidence type="ECO:0000256" key="1">
    <source>
        <dbReference type="ARBA" id="ARBA00004173"/>
    </source>
</evidence>
<keyword evidence="3" id="KW-0521">NADP</keyword>
<dbReference type="STRING" id="1064592.G0V7Y8"/>
<dbReference type="InterPro" id="IPR036291">
    <property type="entry name" value="NAD(P)-bd_dom_sf"/>
</dbReference>
<dbReference type="HOGENOM" id="CLU_026673_17_0_1"/>
<dbReference type="InterPro" id="IPR051034">
    <property type="entry name" value="Mito_Enoyl-ACP_Reductase"/>
</dbReference>
<evidence type="ECO:0000313" key="7">
    <source>
        <dbReference type="EMBL" id="CCC67586.1"/>
    </source>
</evidence>
<evidence type="ECO:0000256" key="3">
    <source>
        <dbReference type="ARBA" id="ARBA00022857"/>
    </source>
</evidence>
<dbReference type="RefSeq" id="XP_003673967.1">
    <property type="nucleotide sequence ID" value="XM_003673919.1"/>
</dbReference>
<dbReference type="PANTHER" id="PTHR43981:SF2">
    <property type="entry name" value="ENOYL-[ACYL-CARRIER-PROTEIN] REDUCTASE, MITOCHONDRIAL"/>
    <property type="match status" value="1"/>
</dbReference>
<dbReference type="OMA" id="YGYTQSK"/>
<dbReference type="eggNOG" id="KOG0025">
    <property type="taxonomic scope" value="Eukaryota"/>
</dbReference>
<dbReference type="FunFam" id="3.40.50.720:FF:000112">
    <property type="entry name" value="Enoyl-[acyl-carrier-protein] reductase 1, mitochondrial"/>
    <property type="match status" value="1"/>
</dbReference>
<accession>G0V7Y8</accession>
<dbReference type="SUPFAM" id="SSF50129">
    <property type="entry name" value="GroES-like"/>
    <property type="match status" value="1"/>
</dbReference>
<dbReference type="InParanoid" id="G0V7Y8"/>
<evidence type="ECO:0000256" key="4">
    <source>
        <dbReference type="ARBA" id="ARBA00022946"/>
    </source>
</evidence>
<dbReference type="PANTHER" id="PTHR43981">
    <property type="entry name" value="ENOYL-[ACYL-CARRIER-PROTEIN] REDUCTASE, MITOCHONDRIAL"/>
    <property type="match status" value="1"/>
</dbReference>
<comment type="subcellular location">
    <subcellularLocation>
        <location evidence="1">Mitochondrion</location>
    </subcellularLocation>
</comment>
<dbReference type="KEGG" id="ncs:NCAS_0A10280"/>
<organism evidence="7 8">
    <name type="scientific">Naumovozyma castellii</name>
    <name type="common">Yeast</name>
    <name type="synonym">Saccharomyces castellii</name>
    <dbReference type="NCBI Taxonomy" id="27288"/>
    <lineage>
        <taxon>Eukaryota</taxon>
        <taxon>Fungi</taxon>
        <taxon>Dikarya</taxon>
        <taxon>Ascomycota</taxon>
        <taxon>Saccharomycotina</taxon>
        <taxon>Saccharomycetes</taxon>
        <taxon>Saccharomycetales</taxon>
        <taxon>Saccharomycetaceae</taxon>
        <taxon>Naumovozyma</taxon>
    </lineage>
</organism>
<evidence type="ECO:0000256" key="6">
    <source>
        <dbReference type="ARBA" id="ARBA00023128"/>
    </source>
</evidence>
<dbReference type="GO" id="GO:0005739">
    <property type="term" value="C:mitochondrion"/>
    <property type="evidence" value="ECO:0007669"/>
    <property type="project" value="UniProtKB-SubCell"/>
</dbReference>
<dbReference type="GO" id="GO:0006633">
    <property type="term" value="P:fatty acid biosynthetic process"/>
    <property type="evidence" value="ECO:0007669"/>
    <property type="project" value="EnsemblFungi"/>
</dbReference>
<reference evidence="7 8" key="1">
    <citation type="journal article" date="2011" name="Proc. Natl. Acad. Sci. U.S.A.">
        <title>Evolutionary erosion of yeast sex chromosomes by mating-type switching accidents.</title>
        <authorList>
            <person name="Gordon J.L."/>
            <person name="Armisen D."/>
            <person name="Proux-Wera E."/>
            <person name="Oheigeartaigh S.S."/>
            <person name="Byrne K.P."/>
            <person name="Wolfe K.H."/>
        </authorList>
    </citation>
    <scope>NUCLEOTIDE SEQUENCE [LARGE SCALE GENOMIC DNA]</scope>
    <source>
        <strain evidence="8">ATCC 76901 / BCRC 22586 / CBS 4309 / NBRC 1992 / NRRL Y-12630</strain>
    </source>
</reference>
<evidence type="ECO:0000256" key="5">
    <source>
        <dbReference type="ARBA" id="ARBA00023002"/>
    </source>
</evidence>
<dbReference type="GO" id="GO:0141148">
    <property type="term" value="F:enoyl-[acyl-carrier-protein] reductase (NADPH) activity"/>
    <property type="evidence" value="ECO:0007669"/>
    <property type="project" value="EnsemblFungi"/>
</dbReference>
<dbReference type="AlphaFoldDB" id="G0V7Y8"/>
<dbReference type="InterPro" id="IPR011032">
    <property type="entry name" value="GroES-like_sf"/>
</dbReference>
<evidence type="ECO:0000256" key="2">
    <source>
        <dbReference type="ARBA" id="ARBA00010371"/>
    </source>
</evidence>
<dbReference type="Proteomes" id="UP000001640">
    <property type="component" value="Chromosome 1"/>
</dbReference>
<keyword evidence="5" id="KW-0560">Oxidoreductase</keyword>
<keyword evidence="4" id="KW-0809">Transit peptide</keyword>
<sequence>MIPTFKRMMSSKPTIPKQFKSLVYSSHSVEDPTSVLTLQRYTPKEDLTKSIVLRSLAFPINPSDINQLQGVYPSLPEKTLDYSTKAPSAIAGNEGVFEVVSIPEGETDLVQGDWVIPLEANQGTWSDYRVFANSSDLIKVNDLDLYTAATISVNGCTAYQLVKNYVNWDVQSLGNEWLVQNAGTSGVSKMVSQIAKANGIKTLSVIRDRDDFDEVASTLEKKYGATKVISETQNNDKQFNKEELPKILGSHARVRLALNSVGGKSSSAIARKLENDALMLTYGGMSKQPVTLPTSLHIFKGLTSKGFWITKNVKERPQDKIDAVQNITEMYKDGTFLSPRDEIEKLQWDVRRASDNDILELVKAGIRGKGKKKVVALQW</sequence>
<name>G0V7Y8_NAUCA</name>
<reference key="2">
    <citation type="submission" date="2011-08" db="EMBL/GenBank/DDBJ databases">
        <title>Genome sequence of Naumovozyma castellii.</title>
        <authorList>
            <person name="Gordon J.L."/>
            <person name="Armisen D."/>
            <person name="Proux-Wera E."/>
            <person name="OhEigeartaigh S.S."/>
            <person name="Byrne K.P."/>
            <person name="Wolfe K.H."/>
        </authorList>
    </citation>
    <scope>NUCLEOTIDE SEQUENCE</scope>
    <source>
        <strain>Type strain:CBS 4309</strain>
    </source>
</reference>
<evidence type="ECO:0000313" key="8">
    <source>
        <dbReference type="Proteomes" id="UP000001640"/>
    </source>
</evidence>
<dbReference type="GO" id="GO:0009060">
    <property type="term" value="P:aerobic respiration"/>
    <property type="evidence" value="ECO:0007669"/>
    <property type="project" value="EnsemblFungi"/>
</dbReference>